<reference evidence="2 3" key="1">
    <citation type="journal article" date="2018" name="Evol. Lett.">
        <title>Horizontal gene cluster transfer increased hallucinogenic mushroom diversity.</title>
        <authorList>
            <person name="Reynolds H.T."/>
            <person name="Vijayakumar V."/>
            <person name="Gluck-Thaler E."/>
            <person name="Korotkin H.B."/>
            <person name="Matheny P.B."/>
            <person name="Slot J.C."/>
        </authorList>
    </citation>
    <scope>NUCLEOTIDE SEQUENCE [LARGE SCALE GENOMIC DNA]</scope>
    <source>
        <strain evidence="2 3">2631</strain>
    </source>
</reference>
<dbReference type="InParanoid" id="A0A409X8J4"/>
<keyword evidence="3" id="KW-1185">Reference proteome</keyword>
<dbReference type="AlphaFoldDB" id="A0A409X8J4"/>
<protein>
    <submittedName>
        <fullName evidence="2">Uncharacterized protein</fullName>
    </submittedName>
</protein>
<gene>
    <name evidence="2" type="ORF">CVT25_000938</name>
</gene>
<sequence length="65" mass="6631">MDQSPSLSQKTYPQIIKPVTAQPAAGAARNFINGVSMPANANAEHQAGASRIRGGGAAKVAPVRC</sequence>
<dbReference type="OrthoDB" id="3006545at2759"/>
<comment type="caution">
    <text evidence="2">The sequence shown here is derived from an EMBL/GenBank/DDBJ whole genome shotgun (WGS) entry which is preliminary data.</text>
</comment>
<organism evidence="2 3">
    <name type="scientific">Psilocybe cyanescens</name>
    <dbReference type="NCBI Taxonomy" id="93625"/>
    <lineage>
        <taxon>Eukaryota</taxon>
        <taxon>Fungi</taxon>
        <taxon>Dikarya</taxon>
        <taxon>Basidiomycota</taxon>
        <taxon>Agaricomycotina</taxon>
        <taxon>Agaricomycetes</taxon>
        <taxon>Agaricomycetidae</taxon>
        <taxon>Agaricales</taxon>
        <taxon>Agaricineae</taxon>
        <taxon>Strophariaceae</taxon>
        <taxon>Psilocybe</taxon>
    </lineage>
</organism>
<proteinExistence type="predicted"/>
<name>A0A409X8J4_PSICY</name>
<evidence type="ECO:0000313" key="3">
    <source>
        <dbReference type="Proteomes" id="UP000283269"/>
    </source>
</evidence>
<evidence type="ECO:0000256" key="1">
    <source>
        <dbReference type="SAM" id="MobiDB-lite"/>
    </source>
</evidence>
<accession>A0A409X8J4</accession>
<evidence type="ECO:0000313" key="2">
    <source>
        <dbReference type="EMBL" id="PPQ87118.1"/>
    </source>
</evidence>
<dbReference type="Proteomes" id="UP000283269">
    <property type="component" value="Unassembled WGS sequence"/>
</dbReference>
<dbReference type="EMBL" id="NHYD01002369">
    <property type="protein sequence ID" value="PPQ87118.1"/>
    <property type="molecule type" value="Genomic_DNA"/>
</dbReference>
<feature type="region of interest" description="Disordered" evidence="1">
    <location>
        <begin position="46"/>
        <end position="65"/>
    </location>
</feature>